<dbReference type="GO" id="GO:0005524">
    <property type="term" value="F:ATP binding"/>
    <property type="evidence" value="ECO:0007669"/>
    <property type="project" value="InterPro"/>
</dbReference>
<dbReference type="InterPro" id="IPR003111">
    <property type="entry name" value="Lon_prtase_N"/>
</dbReference>
<dbReference type="AlphaFoldDB" id="A0A0N0PBM6"/>
<evidence type="ECO:0000313" key="2">
    <source>
        <dbReference type="EMBL" id="KPJ11488.1"/>
    </source>
</evidence>
<dbReference type="Gene3D" id="2.30.130.40">
    <property type="entry name" value="LON domain-like"/>
    <property type="match status" value="1"/>
</dbReference>
<dbReference type="GO" id="GO:0004176">
    <property type="term" value="F:ATP-dependent peptidase activity"/>
    <property type="evidence" value="ECO:0007669"/>
    <property type="project" value="InterPro"/>
</dbReference>
<accession>A0A0N0PBM6</accession>
<dbReference type="InterPro" id="IPR046336">
    <property type="entry name" value="Lon_prtase_N_sf"/>
</dbReference>
<proteinExistence type="predicted"/>
<dbReference type="InterPro" id="IPR015947">
    <property type="entry name" value="PUA-like_sf"/>
</dbReference>
<sequence>MHTANLLIRNGVFLNPKLKSSTTRIVRNLSRVASFNSKLQISQSYSGLSFDSRISGSSASFQLSQRQVYGKRFYSSENKNDPPEEDPAIKDETPLFSSQLPATVAVPEVWPQVPVIAINRNPVFPRFIKLIEISNPALIDLIRRKVKLNQPYVGIFLRKKEDEKSDVVSNVDDVHQVGVFAQIHEMQDMDYKLRLVVMAHRRIRITGQFIEEEIETGPAVPRSGSER</sequence>
<dbReference type="InterPro" id="IPR027065">
    <property type="entry name" value="Lon_Prtase"/>
</dbReference>
<dbReference type="GO" id="GO:0005759">
    <property type="term" value="C:mitochondrial matrix"/>
    <property type="evidence" value="ECO:0007669"/>
    <property type="project" value="TreeGrafter"/>
</dbReference>
<keyword evidence="2" id="KW-0645">Protease</keyword>
<organism evidence="2 3">
    <name type="scientific">Papilio machaon</name>
    <name type="common">Old World swallowtail butterfly</name>
    <dbReference type="NCBI Taxonomy" id="76193"/>
    <lineage>
        <taxon>Eukaryota</taxon>
        <taxon>Metazoa</taxon>
        <taxon>Ecdysozoa</taxon>
        <taxon>Arthropoda</taxon>
        <taxon>Hexapoda</taxon>
        <taxon>Insecta</taxon>
        <taxon>Pterygota</taxon>
        <taxon>Neoptera</taxon>
        <taxon>Endopterygota</taxon>
        <taxon>Lepidoptera</taxon>
        <taxon>Glossata</taxon>
        <taxon>Ditrysia</taxon>
        <taxon>Papilionoidea</taxon>
        <taxon>Papilionidae</taxon>
        <taxon>Papilioninae</taxon>
        <taxon>Papilio</taxon>
    </lineage>
</organism>
<dbReference type="PROSITE" id="PS51787">
    <property type="entry name" value="LON_N"/>
    <property type="match status" value="1"/>
</dbReference>
<gene>
    <name evidence="2" type="ORF">RR48_04257</name>
</gene>
<dbReference type="InParanoid" id="A0A0N0PBM6"/>
<keyword evidence="3" id="KW-1185">Reference proteome</keyword>
<dbReference type="PANTHER" id="PTHR43718:SF2">
    <property type="entry name" value="LON PROTEASE HOMOLOG, MITOCHONDRIAL"/>
    <property type="match status" value="1"/>
</dbReference>
<dbReference type="SUPFAM" id="SSF88697">
    <property type="entry name" value="PUA domain-like"/>
    <property type="match status" value="1"/>
</dbReference>
<dbReference type="GO" id="GO:0006515">
    <property type="term" value="P:protein quality control for misfolded or incompletely synthesized proteins"/>
    <property type="evidence" value="ECO:0007669"/>
    <property type="project" value="TreeGrafter"/>
</dbReference>
<dbReference type="PANTHER" id="PTHR43718">
    <property type="entry name" value="LON PROTEASE"/>
    <property type="match status" value="1"/>
</dbReference>
<dbReference type="GO" id="GO:0004252">
    <property type="term" value="F:serine-type endopeptidase activity"/>
    <property type="evidence" value="ECO:0007669"/>
    <property type="project" value="InterPro"/>
</dbReference>
<dbReference type="GO" id="GO:0051131">
    <property type="term" value="P:chaperone-mediated protein complex assembly"/>
    <property type="evidence" value="ECO:0007669"/>
    <property type="project" value="TreeGrafter"/>
</dbReference>
<feature type="domain" description="Lon N-terminal" evidence="1">
    <location>
        <begin position="113"/>
        <end position="227"/>
    </location>
</feature>
<name>A0A0N0PBM6_PAPMA</name>
<evidence type="ECO:0000259" key="1">
    <source>
        <dbReference type="PROSITE" id="PS51787"/>
    </source>
</evidence>
<dbReference type="Pfam" id="PF02190">
    <property type="entry name" value="LON_substr_bdg"/>
    <property type="match status" value="1"/>
</dbReference>
<dbReference type="GO" id="GO:0007005">
    <property type="term" value="P:mitochondrion organization"/>
    <property type="evidence" value="ECO:0007669"/>
    <property type="project" value="TreeGrafter"/>
</dbReference>
<reference evidence="2 3" key="1">
    <citation type="journal article" date="2015" name="Nat. Commun.">
        <title>Outbred genome sequencing and CRISPR/Cas9 gene editing in butterflies.</title>
        <authorList>
            <person name="Li X."/>
            <person name="Fan D."/>
            <person name="Zhang W."/>
            <person name="Liu G."/>
            <person name="Zhang L."/>
            <person name="Zhao L."/>
            <person name="Fang X."/>
            <person name="Chen L."/>
            <person name="Dong Y."/>
            <person name="Chen Y."/>
            <person name="Ding Y."/>
            <person name="Zhao R."/>
            <person name="Feng M."/>
            <person name="Zhu Y."/>
            <person name="Feng Y."/>
            <person name="Jiang X."/>
            <person name="Zhu D."/>
            <person name="Xiang H."/>
            <person name="Feng X."/>
            <person name="Li S."/>
            <person name="Wang J."/>
            <person name="Zhang G."/>
            <person name="Kronforst M.R."/>
            <person name="Wang W."/>
        </authorList>
    </citation>
    <scope>NUCLEOTIDE SEQUENCE [LARGE SCALE GENOMIC DNA]</scope>
    <source>
        <strain evidence="2">Ya'a_city_454_Pm</strain>
        <tissue evidence="2">Whole body</tissue>
    </source>
</reference>
<protein>
    <submittedName>
        <fullName evidence="2">Lon protease-like, mitochondrial</fullName>
    </submittedName>
</protein>
<dbReference type="Proteomes" id="UP000053240">
    <property type="component" value="Unassembled WGS sequence"/>
</dbReference>
<keyword evidence="2" id="KW-0378">Hydrolase</keyword>
<dbReference type="STRING" id="76193.A0A0N0PBM6"/>
<evidence type="ECO:0000313" key="3">
    <source>
        <dbReference type="Proteomes" id="UP000053240"/>
    </source>
</evidence>
<dbReference type="GO" id="GO:0003697">
    <property type="term" value="F:single-stranded DNA binding"/>
    <property type="evidence" value="ECO:0007669"/>
    <property type="project" value="TreeGrafter"/>
</dbReference>
<dbReference type="EMBL" id="KQ460882">
    <property type="protein sequence ID" value="KPJ11488.1"/>
    <property type="molecule type" value="Genomic_DNA"/>
</dbReference>